<dbReference type="Pfam" id="PF13883">
    <property type="entry name" value="CREG_beta-barrel"/>
    <property type="match status" value="1"/>
</dbReference>
<feature type="region of interest" description="Disordered" evidence="1">
    <location>
        <begin position="96"/>
        <end position="118"/>
    </location>
</feature>
<comment type="caution">
    <text evidence="3">The sequence shown here is derived from an EMBL/GenBank/DDBJ whole genome shotgun (WGS) entry which is preliminary data.</text>
</comment>
<evidence type="ECO:0000313" key="4">
    <source>
        <dbReference type="Proteomes" id="UP000187609"/>
    </source>
</evidence>
<organism evidence="3 4">
    <name type="scientific">Nicotiana attenuata</name>
    <name type="common">Coyote tobacco</name>
    <dbReference type="NCBI Taxonomy" id="49451"/>
    <lineage>
        <taxon>Eukaryota</taxon>
        <taxon>Viridiplantae</taxon>
        <taxon>Streptophyta</taxon>
        <taxon>Embryophyta</taxon>
        <taxon>Tracheophyta</taxon>
        <taxon>Spermatophyta</taxon>
        <taxon>Magnoliopsida</taxon>
        <taxon>eudicotyledons</taxon>
        <taxon>Gunneridae</taxon>
        <taxon>Pentapetalae</taxon>
        <taxon>asterids</taxon>
        <taxon>lamiids</taxon>
        <taxon>Solanales</taxon>
        <taxon>Solanaceae</taxon>
        <taxon>Nicotianoideae</taxon>
        <taxon>Nicotianeae</taxon>
        <taxon>Nicotiana</taxon>
    </lineage>
</organism>
<evidence type="ECO:0000256" key="1">
    <source>
        <dbReference type="SAM" id="MobiDB-lite"/>
    </source>
</evidence>
<dbReference type="GO" id="GO:0005737">
    <property type="term" value="C:cytoplasm"/>
    <property type="evidence" value="ECO:0007669"/>
    <property type="project" value="UniProtKB-ARBA"/>
</dbReference>
<dbReference type="Proteomes" id="UP000187609">
    <property type="component" value="Unassembled WGS sequence"/>
</dbReference>
<name>A0A1J6J651_NICAT</name>
<keyword evidence="4" id="KW-1185">Reference proteome</keyword>
<dbReference type="Gramene" id="OIT02713">
    <property type="protein sequence ID" value="OIT02713"/>
    <property type="gene ID" value="A4A49_12150"/>
</dbReference>
<dbReference type="SMR" id="A0A1J6J651"/>
<dbReference type="OrthoDB" id="2138282at2759"/>
<dbReference type="Gene3D" id="2.30.110.10">
    <property type="entry name" value="Electron Transport, Fmn-binding Protein, Chain A"/>
    <property type="match status" value="1"/>
</dbReference>
<accession>A0A1J6J651</accession>
<dbReference type="SUPFAM" id="SSF50475">
    <property type="entry name" value="FMN-binding split barrel"/>
    <property type="match status" value="1"/>
</dbReference>
<sequence>MASSHSLSSSMEAALSSSNIVSRFSETPSAFQSIKPFNRTSTGYLKVSFSLPSTSSFGCGSPRRLLTRAELSGESGCEEEDSHDLKNDNGFLVPEPTFSFSQDNSDQRETKKNGLDQAPKVVTSLEQSTGGGTRAGLFRTPISGGVQSATSAHGLPKPALAVRNLMEQARFAHLCTVMSRMHHRREGYPFGSLVDFAPDSMGHPIFSFSPLAIHTRNLLADPRCTLVVQIPGWSGLSNARVTIFGDVYPLPEDQQEWAHKQYIAKHQQGPSQQWGNFFYFRMQNISDIYFIGGFGTVAWVDVKEYETLQPDKIAVDGGEQNLKELNAIFSKPLKDLLSQEAEVDDAALISIDSKGTDVRVRQGAQFNVQRISFEVGHSVQTLEEAKAALWKLINGGQVYNLQK</sequence>
<proteinExistence type="predicted"/>
<reference evidence="3" key="1">
    <citation type="submission" date="2016-11" db="EMBL/GenBank/DDBJ databases">
        <title>The genome of Nicotiana attenuata.</title>
        <authorList>
            <person name="Xu S."/>
            <person name="Brockmoeller T."/>
            <person name="Gaquerel E."/>
            <person name="Navarro A."/>
            <person name="Kuhl H."/>
            <person name="Gase K."/>
            <person name="Ling Z."/>
            <person name="Zhou W."/>
            <person name="Kreitzer C."/>
            <person name="Stanke M."/>
            <person name="Tang H."/>
            <person name="Lyons E."/>
            <person name="Pandey P."/>
            <person name="Pandey S.P."/>
            <person name="Timmermann B."/>
            <person name="Baldwin I.T."/>
        </authorList>
    </citation>
    <scope>NUCLEOTIDE SEQUENCE [LARGE SCALE GENOMIC DNA]</scope>
    <source>
        <strain evidence="3">UT</strain>
    </source>
</reference>
<dbReference type="InterPro" id="IPR012349">
    <property type="entry name" value="Split_barrel_FMN-bd"/>
</dbReference>
<feature type="region of interest" description="Disordered" evidence="1">
    <location>
        <begin position="70"/>
        <end position="89"/>
    </location>
</feature>
<feature type="domain" description="CREG-like beta-barrel" evidence="2">
    <location>
        <begin position="161"/>
        <end position="306"/>
    </location>
</feature>
<evidence type="ECO:0000313" key="3">
    <source>
        <dbReference type="EMBL" id="OIT02713.1"/>
    </source>
</evidence>
<feature type="compositionally biased region" description="Basic and acidic residues" evidence="1">
    <location>
        <begin position="105"/>
        <end position="114"/>
    </location>
</feature>
<evidence type="ECO:0000259" key="2">
    <source>
        <dbReference type="Pfam" id="PF13883"/>
    </source>
</evidence>
<dbReference type="PANTHER" id="PTHR13343">
    <property type="entry name" value="CREG1 PROTEIN"/>
    <property type="match status" value="1"/>
</dbReference>
<protein>
    <recommendedName>
        <fullName evidence="2">CREG-like beta-barrel domain-containing protein</fullName>
    </recommendedName>
</protein>
<dbReference type="AlphaFoldDB" id="A0A1J6J651"/>
<gene>
    <name evidence="3" type="ORF">A4A49_12150</name>
</gene>
<dbReference type="OMA" id="FRMEVIS"/>
<dbReference type="InterPro" id="IPR055343">
    <property type="entry name" value="CREG_beta-barrel"/>
</dbReference>
<dbReference type="PANTHER" id="PTHR13343:SF29">
    <property type="entry name" value="PYRIDOXAMINE 5'-PHOSPHATE OXIDASE FAMILY PROTEIN"/>
    <property type="match status" value="1"/>
</dbReference>
<dbReference type="EMBL" id="MJEQ01037188">
    <property type="protein sequence ID" value="OIT02713.1"/>
    <property type="molecule type" value="Genomic_DNA"/>
</dbReference>